<feature type="compositionally biased region" description="Polar residues" evidence="1">
    <location>
        <begin position="1"/>
        <end position="12"/>
    </location>
</feature>
<protein>
    <submittedName>
        <fullName evidence="3">Uncharacterized protein</fullName>
    </submittedName>
</protein>
<dbReference type="Proteomes" id="UP001165368">
    <property type="component" value="Unassembled WGS sequence"/>
</dbReference>
<evidence type="ECO:0000313" key="4">
    <source>
        <dbReference type="Proteomes" id="UP001165368"/>
    </source>
</evidence>
<sequence>MSSNQEETTVAKNASGRPNEPRVSVKAPLIFAAVLGVIAGFFTMIFSTGGASKALRWDLGLTAAGIAFIASLLVVAVLTMSTKENPNHLSEGSGIHRVSSKIPGGAGSVKPGAPVPPEPDAGPRDGEPDDGASPRR</sequence>
<keyword evidence="2" id="KW-1133">Transmembrane helix</keyword>
<gene>
    <name evidence="3" type="ORF">LVY72_08200</name>
</gene>
<comment type="caution">
    <text evidence="3">The sequence shown here is derived from an EMBL/GenBank/DDBJ whole genome shotgun (WGS) entry which is preliminary data.</text>
</comment>
<dbReference type="RefSeq" id="WP_237819568.1">
    <property type="nucleotide sequence ID" value="NZ_JAKLTQ010000004.1"/>
</dbReference>
<feature type="transmembrane region" description="Helical" evidence="2">
    <location>
        <begin position="59"/>
        <end position="80"/>
    </location>
</feature>
<accession>A0ABS9L5Y5</accession>
<feature type="region of interest" description="Disordered" evidence="1">
    <location>
        <begin position="85"/>
        <end position="136"/>
    </location>
</feature>
<evidence type="ECO:0000256" key="2">
    <source>
        <dbReference type="SAM" id="Phobius"/>
    </source>
</evidence>
<evidence type="ECO:0000256" key="1">
    <source>
        <dbReference type="SAM" id="MobiDB-lite"/>
    </source>
</evidence>
<proteinExistence type="predicted"/>
<feature type="region of interest" description="Disordered" evidence="1">
    <location>
        <begin position="1"/>
        <end position="21"/>
    </location>
</feature>
<dbReference type="EMBL" id="JAKLTQ010000004">
    <property type="protein sequence ID" value="MCG2621899.1"/>
    <property type="molecule type" value="Genomic_DNA"/>
</dbReference>
<keyword evidence="4" id="KW-1185">Reference proteome</keyword>
<feature type="transmembrane region" description="Helical" evidence="2">
    <location>
        <begin position="27"/>
        <end position="47"/>
    </location>
</feature>
<keyword evidence="2" id="KW-0472">Membrane</keyword>
<reference evidence="3" key="1">
    <citation type="submission" date="2022-01" db="EMBL/GenBank/DDBJ databases">
        <authorList>
            <person name="Jo J.-H."/>
            <person name="Im W.-T."/>
        </authorList>
    </citation>
    <scope>NUCLEOTIDE SEQUENCE</scope>
    <source>
        <strain evidence="3">I2-34</strain>
    </source>
</reference>
<evidence type="ECO:0000313" key="3">
    <source>
        <dbReference type="EMBL" id="MCG2621899.1"/>
    </source>
</evidence>
<keyword evidence="2" id="KW-0812">Transmembrane</keyword>
<name>A0ABS9L5Y5_9MICC</name>
<organism evidence="3 4">
    <name type="scientific">Arthrobacter hankyongi</name>
    <dbReference type="NCBI Taxonomy" id="2904801"/>
    <lineage>
        <taxon>Bacteria</taxon>
        <taxon>Bacillati</taxon>
        <taxon>Actinomycetota</taxon>
        <taxon>Actinomycetes</taxon>
        <taxon>Micrococcales</taxon>
        <taxon>Micrococcaceae</taxon>
        <taxon>Arthrobacter</taxon>
    </lineage>
</organism>